<sequence length="760" mass="86600">MPPSQQQTQKEKRQGRRANPYRRPRLTHFEFFSSQCSQFGSQFGSQFEWTQAQQLHSNTVENKWVNMSSNEFGDNTNNYDDNEKPSIKQNDAMVQPLEQNETVPVIDPELLKWPISIVTNNGNVINDNETDSTEQPDEGSTVILADNVPGTSPGLSGRSRSRKGQRVRRGKGRSDARDQDQFQTTIANTEDVREHPVEEAGSENKRRKITSDKDGDDTIANLATNVDGNEDIVPMEDANNINAIPTMTTESPVPTRGKVRSPRGRSRVRKDQSKRKPRGKRGRPTAISGTVRNDDARGSDQEEQLESMSDVSLVATVPDVPEPEPKSTVVLRKFLESLCANEQILSRDRLLRLGTYLLDYFVSQAWCRPFVNPEDESAVIYRSIITRLMDLTTVEHNLWAGEYDGSASKFYADLAQIMYNAFKFHSEGTIIFIEANLMLACFIELTTKFSKPPHDLSKFDDKLFQVGAKLPHEEFGDVCGVSPSIDSRIYIVPLYSFRQVSRSGNNVAKLPQAAAERLDPMSRPLFDIFGRRNIPPVRFHPTETHCNFARLYITMGAQNIKNCRDERNAILLIVKDVSYVRLENRLRCNVIISKPFGELRELDTIGFPELQDARYWTRVAFLHKTTLDIKVGQKFFDKYLRTPFKVSEYDKELITLSQHEAFLMALNLRQGYSSPEGLSIWQRLVAEANRVKVPIESLESIGKPIQVDAEGFFKRVFHVPGDDKYVVQNFKEISEGTLETRIKEAKNEGRLQYWSNQIRL</sequence>
<accession>A0A397TLN8</accession>
<feature type="compositionally biased region" description="Basic and acidic residues" evidence="3">
    <location>
        <begin position="190"/>
        <end position="213"/>
    </location>
</feature>
<dbReference type="Pfam" id="PF00439">
    <property type="entry name" value="Bromodomain"/>
    <property type="match status" value="1"/>
</dbReference>
<dbReference type="SMART" id="SM00297">
    <property type="entry name" value="BROMO"/>
    <property type="match status" value="1"/>
</dbReference>
<feature type="region of interest" description="Disordered" evidence="3">
    <location>
        <begin position="121"/>
        <end position="219"/>
    </location>
</feature>
<organism evidence="5 6">
    <name type="scientific">Glomus cerebriforme</name>
    <dbReference type="NCBI Taxonomy" id="658196"/>
    <lineage>
        <taxon>Eukaryota</taxon>
        <taxon>Fungi</taxon>
        <taxon>Fungi incertae sedis</taxon>
        <taxon>Mucoromycota</taxon>
        <taxon>Glomeromycotina</taxon>
        <taxon>Glomeromycetes</taxon>
        <taxon>Glomerales</taxon>
        <taxon>Glomeraceae</taxon>
        <taxon>Glomus</taxon>
    </lineage>
</organism>
<dbReference type="InterPro" id="IPR001487">
    <property type="entry name" value="Bromodomain"/>
</dbReference>
<keyword evidence="6" id="KW-1185">Reference proteome</keyword>
<dbReference type="AlphaFoldDB" id="A0A397TLN8"/>
<evidence type="ECO:0000259" key="4">
    <source>
        <dbReference type="PROSITE" id="PS50014"/>
    </source>
</evidence>
<evidence type="ECO:0000256" key="3">
    <source>
        <dbReference type="SAM" id="MobiDB-lite"/>
    </source>
</evidence>
<dbReference type="GO" id="GO:0006325">
    <property type="term" value="P:chromatin organization"/>
    <property type="evidence" value="ECO:0007669"/>
    <property type="project" value="UniProtKB-ARBA"/>
</dbReference>
<dbReference type="PROSITE" id="PS50014">
    <property type="entry name" value="BROMODOMAIN_2"/>
    <property type="match status" value="1"/>
</dbReference>
<evidence type="ECO:0000313" key="6">
    <source>
        <dbReference type="Proteomes" id="UP000265703"/>
    </source>
</evidence>
<comment type="caution">
    <text evidence="5">The sequence shown here is derived from an EMBL/GenBank/DDBJ whole genome shotgun (WGS) entry which is preliminary data.</text>
</comment>
<feature type="region of interest" description="Disordered" evidence="3">
    <location>
        <begin position="1"/>
        <end position="23"/>
    </location>
</feature>
<evidence type="ECO:0000313" key="5">
    <source>
        <dbReference type="EMBL" id="RIA99170.1"/>
    </source>
</evidence>
<feature type="compositionally biased region" description="Polar residues" evidence="3">
    <location>
        <begin position="239"/>
        <end position="252"/>
    </location>
</feature>
<dbReference type="OrthoDB" id="4062651at2759"/>
<dbReference type="CDD" id="cd04369">
    <property type="entry name" value="Bromodomain"/>
    <property type="match status" value="1"/>
</dbReference>
<feature type="domain" description="Bromo" evidence="4">
    <location>
        <begin position="381"/>
        <end position="432"/>
    </location>
</feature>
<reference evidence="5 6" key="1">
    <citation type="submission" date="2018-06" db="EMBL/GenBank/DDBJ databases">
        <title>Comparative genomics reveals the genomic features of Rhizophagus irregularis, R. cerebriforme, R. diaphanum and Gigaspora rosea, and their symbiotic lifestyle signature.</title>
        <authorList>
            <person name="Morin E."/>
            <person name="San Clemente H."/>
            <person name="Chen E.C.H."/>
            <person name="De La Providencia I."/>
            <person name="Hainaut M."/>
            <person name="Kuo A."/>
            <person name="Kohler A."/>
            <person name="Murat C."/>
            <person name="Tang N."/>
            <person name="Roy S."/>
            <person name="Loubradou J."/>
            <person name="Henrissat B."/>
            <person name="Grigoriev I.V."/>
            <person name="Corradi N."/>
            <person name="Roux C."/>
            <person name="Martin F.M."/>
        </authorList>
    </citation>
    <scope>NUCLEOTIDE SEQUENCE [LARGE SCALE GENOMIC DNA]</scope>
    <source>
        <strain evidence="5 6">DAOM 227022</strain>
    </source>
</reference>
<evidence type="ECO:0000256" key="2">
    <source>
        <dbReference type="PROSITE-ProRule" id="PRU00035"/>
    </source>
</evidence>
<protein>
    <recommendedName>
        <fullName evidence="4">Bromo domain-containing protein</fullName>
    </recommendedName>
</protein>
<feature type="compositionally biased region" description="Basic residues" evidence="3">
    <location>
        <begin position="257"/>
        <end position="283"/>
    </location>
</feature>
<dbReference type="Gene3D" id="1.20.920.10">
    <property type="entry name" value="Bromodomain-like"/>
    <property type="match status" value="1"/>
</dbReference>
<name>A0A397TLN8_9GLOM</name>
<dbReference type="EMBL" id="QKYT01000007">
    <property type="protein sequence ID" value="RIA99170.1"/>
    <property type="molecule type" value="Genomic_DNA"/>
</dbReference>
<feature type="compositionally biased region" description="Acidic residues" evidence="3">
    <location>
        <begin position="128"/>
        <end position="137"/>
    </location>
</feature>
<feature type="compositionally biased region" description="Basic residues" evidence="3">
    <location>
        <begin position="13"/>
        <end position="23"/>
    </location>
</feature>
<gene>
    <name evidence="5" type="ORF">C1645_523189</name>
</gene>
<dbReference type="STRING" id="658196.A0A397TLN8"/>
<dbReference type="InterPro" id="IPR036427">
    <property type="entry name" value="Bromodomain-like_sf"/>
</dbReference>
<feature type="compositionally biased region" description="Basic residues" evidence="3">
    <location>
        <begin position="159"/>
        <end position="171"/>
    </location>
</feature>
<evidence type="ECO:0000256" key="1">
    <source>
        <dbReference type="ARBA" id="ARBA00023117"/>
    </source>
</evidence>
<feature type="region of interest" description="Disordered" evidence="3">
    <location>
        <begin position="238"/>
        <end position="310"/>
    </location>
</feature>
<proteinExistence type="predicted"/>
<dbReference type="SUPFAM" id="SSF47370">
    <property type="entry name" value="Bromodomain"/>
    <property type="match status" value="1"/>
</dbReference>
<dbReference type="Proteomes" id="UP000265703">
    <property type="component" value="Unassembled WGS sequence"/>
</dbReference>
<keyword evidence="1 2" id="KW-0103">Bromodomain</keyword>